<evidence type="ECO:0000313" key="8">
    <source>
        <dbReference type="EMBL" id="VEU19694.1"/>
    </source>
</evidence>
<evidence type="ECO:0000256" key="7">
    <source>
        <dbReference type="SAM" id="MobiDB-lite"/>
    </source>
</evidence>
<dbReference type="AlphaFoldDB" id="A0A448YFI7"/>
<dbReference type="GO" id="GO:0006886">
    <property type="term" value="P:intracellular protein transport"/>
    <property type="evidence" value="ECO:0007669"/>
    <property type="project" value="InterPro"/>
</dbReference>
<gene>
    <name evidence="8" type="ORF">BRENAR_LOCUS431</name>
</gene>
<proteinExistence type="inferred from homology"/>
<dbReference type="GO" id="GO:0030132">
    <property type="term" value="C:clathrin coat of coated pit"/>
    <property type="evidence" value="ECO:0007669"/>
    <property type="project" value="InterPro"/>
</dbReference>
<dbReference type="Pfam" id="PF01086">
    <property type="entry name" value="Clathrin_lg_ch"/>
    <property type="match status" value="1"/>
</dbReference>
<comment type="function">
    <text evidence="6">Clathrin is the major protein of the polyhedral coat of coated pits and vesicles.</text>
</comment>
<dbReference type="FunCoup" id="A0A448YFI7">
    <property type="interactions" value="355"/>
</dbReference>
<dbReference type="STRING" id="13370.A0A448YFI7"/>
<evidence type="ECO:0000256" key="2">
    <source>
        <dbReference type="ARBA" id="ARBA00005263"/>
    </source>
</evidence>
<comment type="subcellular location">
    <subcellularLocation>
        <location evidence="1 6">Cytoplasmic vesicle membrane</location>
        <topology evidence="1 6">Peripheral membrane protein</topology>
        <orientation evidence="1 6">Cytoplasmic side</orientation>
    </subcellularLocation>
    <subcellularLocation>
        <location evidence="6">Membrane</location>
        <location evidence="6">Coated pit</location>
        <topology evidence="6">Peripheral membrane protein</topology>
        <orientation evidence="6">Cytoplasmic side</orientation>
    </subcellularLocation>
    <text evidence="6">Cytoplasmic face of coated pits and vesicles.</text>
</comment>
<evidence type="ECO:0000313" key="9">
    <source>
        <dbReference type="Proteomes" id="UP000290900"/>
    </source>
</evidence>
<keyword evidence="3 6" id="KW-0472">Membrane</keyword>
<evidence type="ECO:0000256" key="6">
    <source>
        <dbReference type="RuleBase" id="RU363137"/>
    </source>
</evidence>
<accession>A0A448YFI7</accession>
<evidence type="ECO:0000256" key="1">
    <source>
        <dbReference type="ARBA" id="ARBA00004180"/>
    </source>
</evidence>
<evidence type="ECO:0000256" key="5">
    <source>
        <dbReference type="ARBA" id="ARBA00023329"/>
    </source>
</evidence>
<keyword evidence="5 6" id="KW-0968">Cytoplasmic vesicle</keyword>
<keyword evidence="4 6" id="KW-0168">Coated pit</keyword>
<comment type="similarity">
    <text evidence="2 6">Belongs to the clathrin light chain family.</text>
</comment>
<dbReference type="Proteomes" id="UP000290900">
    <property type="component" value="Unassembled WGS sequence"/>
</dbReference>
<name>A0A448YFI7_BRENA</name>
<dbReference type="GO" id="GO:0016192">
    <property type="term" value="P:vesicle-mediated transport"/>
    <property type="evidence" value="ECO:0007669"/>
    <property type="project" value="InterPro"/>
</dbReference>
<sequence>MADKFPEISDVPADGQEASGDFLSREKELLGDEFATEGDKEVADNDEEEFEEFESQYPEVNAGEAAEGVPQTSTSKEPEVIKKFSNLNMDESEPVKEWKQKQATEISKRDEVNGKKLEEIKSDAQKATDDFYENYNNKKDELIASAKKDEAEFLKKRDSFLDQGTVWDRVVDVLQLTKNSDSVDEANYRDKTRFKELLLSLKGKENVPGAQGVSESQ</sequence>
<evidence type="ECO:0000256" key="4">
    <source>
        <dbReference type="ARBA" id="ARBA00023176"/>
    </source>
</evidence>
<dbReference type="InParanoid" id="A0A448YFI7"/>
<dbReference type="InterPro" id="IPR000996">
    <property type="entry name" value="Clathrin_L-chain"/>
</dbReference>
<evidence type="ECO:0000256" key="3">
    <source>
        <dbReference type="ARBA" id="ARBA00023136"/>
    </source>
</evidence>
<reference evidence="8 9" key="1">
    <citation type="submission" date="2018-12" db="EMBL/GenBank/DDBJ databases">
        <authorList>
            <person name="Tiukova I."/>
            <person name="Dainat J."/>
        </authorList>
    </citation>
    <scope>NUCLEOTIDE SEQUENCE [LARGE SCALE GENOMIC DNA]</scope>
</reference>
<feature type="compositionally biased region" description="Acidic residues" evidence="7">
    <location>
        <begin position="44"/>
        <end position="54"/>
    </location>
</feature>
<keyword evidence="9" id="KW-1185">Reference proteome</keyword>
<organism evidence="8 9">
    <name type="scientific">Brettanomyces naardenensis</name>
    <name type="common">Yeast</name>
    <dbReference type="NCBI Taxonomy" id="13370"/>
    <lineage>
        <taxon>Eukaryota</taxon>
        <taxon>Fungi</taxon>
        <taxon>Dikarya</taxon>
        <taxon>Ascomycota</taxon>
        <taxon>Saccharomycotina</taxon>
        <taxon>Pichiomycetes</taxon>
        <taxon>Pichiales</taxon>
        <taxon>Pichiaceae</taxon>
        <taxon>Brettanomyces</taxon>
    </lineage>
</organism>
<dbReference type="GO" id="GO:0005198">
    <property type="term" value="F:structural molecule activity"/>
    <property type="evidence" value="ECO:0007669"/>
    <property type="project" value="InterPro"/>
</dbReference>
<dbReference type="GO" id="GO:0030130">
    <property type="term" value="C:clathrin coat of trans-Golgi network vesicle"/>
    <property type="evidence" value="ECO:0007669"/>
    <property type="project" value="InterPro"/>
</dbReference>
<dbReference type="EMBL" id="CAACVR010000001">
    <property type="protein sequence ID" value="VEU19694.1"/>
    <property type="molecule type" value="Genomic_DNA"/>
</dbReference>
<dbReference type="OrthoDB" id="5512at2759"/>
<feature type="region of interest" description="Disordered" evidence="7">
    <location>
        <begin position="1"/>
        <end position="80"/>
    </location>
</feature>
<protein>
    <recommendedName>
        <fullName evidence="6">Clathrin light chain</fullName>
    </recommendedName>
</protein>